<organism evidence="3 4">
    <name type="scientific">Thermocoleostomius sinensis A174</name>
    <dbReference type="NCBI Taxonomy" id="2016057"/>
    <lineage>
        <taxon>Bacteria</taxon>
        <taxon>Bacillati</taxon>
        <taxon>Cyanobacteriota</taxon>
        <taxon>Cyanophyceae</taxon>
        <taxon>Oculatellales</taxon>
        <taxon>Oculatellaceae</taxon>
        <taxon>Thermocoleostomius</taxon>
    </lineage>
</organism>
<comment type="similarity">
    <text evidence="1">Belongs to the small heat shock protein (HSP20) family.</text>
</comment>
<dbReference type="Proteomes" id="UP001163152">
    <property type="component" value="Chromosome"/>
</dbReference>
<name>A0A9E8ZHE9_9CYAN</name>
<gene>
    <name evidence="3" type="ORF">OXH18_07465</name>
</gene>
<feature type="domain" description="SHSP" evidence="2">
    <location>
        <begin position="2"/>
        <end position="99"/>
    </location>
</feature>
<proteinExistence type="inferred from homology"/>
<accession>A0A9E8ZHE9</accession>
<dbReference type="AlphaFoldDB" id="A0A9E8ZHE9"/>
<dbReference type="SUPFAM" id="SSF49764">
    <property type="entry name" value="HSP20-like chaperones"/>
    <property type="match status" value="1"/>
</dbReference>
<evidence type="ECO:0000259" key="2">
    <source>
        <dbReference type="PROSITE" id="PS01031"/>
    </source>
</evidence>
<dbReference type="Gene3D" id="2.60.40.790">
    <property type="match status" value="1"/>
</dbReference>
<dbReference type="EMBL" id="CP113797">
    <property type="protein sequence ID" value="WAL61812.1"/>
    <property type="molecule type" value="Genomic_DNA"/>
</dbReference>
<dbReference type="KEGG" id="tsin:OXH18_07465"/>
<protein>
    <submittedName>
        <fullName evidence="3">Hsp20/alpha crystallin family protein</fullName>
    </submittedName>
</protein>
<dbReference type="RefSeq" id="WP_268611860.1">
    <property type="nucleotide sequence ID" value="NZ_CP113797.1"/>
</dbReference>
<evidence type="ECO:0000313" key="4">
    <source>
        <dbReference type="Proteomes" id="UP001163152"/>
    </source>
</evidence>
<dbReference type="InterPro" id="IPR008978">
    <property type="entry name" value="HSP20-like_chaperone"/>
</dbReference>
<dbReference type="InterPro" id="IPR002068">
    <property type="entry name" value="A-crystallin/Hsp20_dom"/>
</dbReference>
<dbReference type="PROSITE" id="PS01031">
    <property type="entry name" value="SHSP"/>
    <property type="match status" value="1"/>
</dbReference>
<dbReference type="CDD" id="cd00298">
    <property type="entry name" value="ACD_sHsps_p23-like"/>
    <property type="match status" value="1"/>
</dbReference>
<sequence length="99" mass="10814">MANVDAMGSSIVEIQETETTLVVTAQIPAIAAENLGIRVAPNALLLWGEQMERVTIEGYCDFSYPAIEFRKLISLPHAVQPETASIRLQANALVLTFLK</sequence>
<evidence type="ECO:0000256" key="1">
    <source>
        <dbReference type="PROSITE-ProRule" id="PRU00285"/>
    </source>
</evidence>
<keyword evidence="4" id="KW-1185">Reference proteome</keyword>
<evidence type="ECO:0000313" key="3">
    <source>
        <dbReference type="EMBL" id="WAL61812.1"/>
    </source>
</evidence>
<reference evidence="3" key="1">
    <citation type="submission" date="2022-12" db="EMBL/GenBank/DDBJ databases">
        <title>Polyphasic identification of a Novel Hot-Spring Cyanobacterium Ocullathermofonsia sinensis gen nov. sp. nov. and Genomic Insights on its Adaptations to the Thermal Habitat.</title>
        <authorList>
            <person name="Daroch M."/>
            <person name="Tang J."/>
            <person name="Jiang Y."/>
        </authorList>
    </citation>
    <scope>NUCLEOTIDE SEQUENCE</scope>
    <source>
        <strain evidence="3">PKUAC-SCTA174</strain>
    </source>
</reference>